<dbReference type="RefSeq" id="WP_090173121.1">
    <property type="nucleotide sequence ID" value="NZ_FOFB01000038.1"/>
</dbReference>
<dbReference type="AlphaFoldDB" id="A0A1H9NN25"/>
<dbReference type="SUPFAM" id="SSF46785">
    <property type="entry name" value="Winged helix' DNA-binding domain"/>
    <property type="match status" value="1"/>
</dbReference>
<protein>
    <submittedName>
        <fullName evidence="2">Transcriptional regulator</fullName>
    </submittedName>
</protein>
<proteinExistence type="predicted"/>
<feature type="domain" description="Winged helix DNA-binding" evidence="1">
    <location>
        <begin position="25"/>
        <end position="103"/>
    </location>
</feature>
<dbReference type="STRING" id="478744.SAMN05444359_13824"/>
<dbReference type="Pfam" id="PF13601">
    <property type="entry name" value="HTH_34"/>
    <property type="match status" value="1"/>
</dbReference>
<gene>
    <name evidence="2" type="ORF">SAMN05444359_13824</name>
</gene>
<dbReference type="InParanoid" id="A0A1H9NN25"/>
<keyword evidence="3" id="KW-1185">Reference proteome</keyword>
<evidence type="ECO:0000313" key="3">
    <source>
        <dbReference type="Proteomes" id="UP000199021"/>
    </source>
</evidence>
<dbReference type="EMBL" id="FOFB01000038">
    <property type="protein sequence ID" value="SER37291.1"/>
    <property type="molecule type" value="Genomic_DNA"/>
</dbReference>
<sequence length="108" mass="12216">MKDVLKATGKISIGGLNKLFNHRTRMGIMAILMVNDWIDFVTLRDTLELTDGSLASHLKALVKEKQVEVEKRFVNDKPKTSYRVTKGGKKAFEAHLTELEAFIKLVDN</sequence>
<dbReference type="PANTHER" id="PTHR37318">
    <property type="entry name" value="BSL7504 PROTEIN"/>
    <property type="match status" value="1"/>
</dbReference>
<dbReference type="OrthoDB" id="9800369at2"/>
<organism evidence="2 3">
    <name type="scientific">Neolewinella agarilytica</name>
    <dbReference type="NCBI Taxonomy" id="478744"/>
    <lineage>
        <taxon>Bacteria</taxon>
        <taxon>Pseudomonadati</taxon>
        <taxon>Bacteroidota</taxon>
        <taxon>Saprospiria</taxon>
        <taxon>Saprospirales</taxon>
        <taxon>Lewinellaceae</taxon>
        <taxon>Neolewinella</taxon>
    </lineage>
</organism>
<accession>A0A1H9NN25</accession>
<evidence type="ECO:0000313" key="2">
    <source>
        <dbReference type="EMBL" id="SER37291.1"/>
    </source>
</evidence>
<dbReference type="Gene3D" id="1.10.10.10">
    <property type="entry name" value="Winged helix-like DNA-binding domain superfamily/Winged helix DNA-binding domain"/>
    <property type="match status" value="1"/>
</dbReference>
<dbReference type="Proteomes" id="UP000199021">
    <property type="component" value="Unassembled WGS sequence"/>
</dbReference>
<dbReference type="InterPro" id="IPR027395">
    <property type="entry name" value="WH_DNA-bd_dom"/>
</dbReference>
<evidence type="ECO:0000259" key="1">
    <source>
        <dbReference type="Pfam" id="PF13601"/>
    </source>
</evidence>
<reference evidence="3" key="1">
    <citation type="submission" date="2016-10" db="EMBL/GenBank/DDBJ databases">
        <authorList>
            <person name="Varghese N."/>
            <person name="Submissions S."/>
        </authorList>
    </citation>
    <scope>NUCLEOTIDE SEQUENCE [LARGE SCALE GENOMIC DNA]</scope>
    <source>
        <strain evidence="3">DSM 24740</strain>
    </source>
</reference>
<dbReference type="InterPro" id="IPR036388">
    <property type="entry name" value="WH-like_DNA-bd_sf"/>
</dbReference>
<dbReference type="PANTHER" id="PTHR37318:SF1">
    <property type="entry name" value="BSL7504 PROTEIN"/>
    <property type="match status" value="1"/>
</dbReference>
<name>A0A1H9NN25_9BACT</name>
<dbReference type="InterPro" id="IPR036390">
    <property type="entry name" value="WH_DNA-bd_sf"/>
</dbReference>